<feature type="coiled-coil region" evidence="1">
    <location>
        <begin position="22"/>
        <end position="49"/>
    </location>
</feature>
<dbReference type="EMBL" id="JABBWG010000099">
    <property type="protein sequence ID" value="KAG1801162.1"/>
    <property type="molecule type" value="Genomic_DNA"/>
</dbReference>
<keyword evidence="1" id="KW-0175">Coiled coil</keyword>
<dbReference type="AlphaFoldDB" id="A0A9P7DRJ5"/>
<sequence length="151" mass="17405">MSHFSQNASDSDNEWDTEPIALKVLQIQVQKLAEENRTLHEENKVLIAEKPKCKRHTEAPDELLAHEQTITLYARKYGMTVEMFPNADLFSKQCPENPTPFNSRDQYLTAMTQESAFLDELFQHFPDRLHGVMESNEVHFQGSLIGNQQTV</sequence>
<keyword evidence="3" id="KW-1185">Reference proteome</keyword>
<organism evidence="2 3">
    <name type="scientific">Suillus subaureus</name>
    <dbReference type="NCBI Taxonomy" id="48587"/>
    <lineage>
        <taxon>Eukaryota</taxon>
        <taxon>Fungi</taxon>
        <taxon>Dikarya</taxon>
        <taxon>Basidiomycota</taxon>
        <taxon>Agaricomycotina</taxon>
        <taxon>Agaricomycetes</taxon>
        <taxon>Agaricomycetidae</taxon>
        <taxon>Boletales</taxon>
        <taxon>Suillineae</taxon>
        <taxon>Suillaceae</taxon>
        <taxon>Suillus</taxon>
    </lineage>
</organism>
<evidence type="ECO:0000313" key="2">
    <source>
        <dbReference type="EMBL" id="KAG1801162.1"/>
    </source>
</evidence>
<dbReference type="RefSeq" id="XP_041186016.1">
    <property type="nucleotide sequence ID" value="XM_041333719.1"/>
</dbReference>
<comment type="caution">
    <text evidence="2">The sequence shown here is derived from an EMBL/GenBank/DDBJ whole genome shotgun (WGS) entry which is preliminary data.</text>
</comment>
<name>A0A9P7DRJ5_9AGAM</name>
<gene>
    <name evidence="2" type="ORF">BJ212DRAFT_1305129</name>
</gene>
<dbReference type="Proteomes" id="UP000807769">
    <property type="component" value="Unassembled WGS sequence"/>
</dbReference>
<evidence type="ECO:0000313" key="3">
    <source>
        <dbReference type="Proteomes" id="UP000807769"/>
    </source>
</evidence>
<dbReference type="GeneID" id="64627736"/>
<reference evidence="2" key="1">
    <citation type="journal article" date="2020" name="New Phytol.">
        <title>Comparative genomics reveals dynamic genome evolution in host specialist ectomycorrhizal fungi.</title>
        <authorList>
            <person name="Lofgren L.A."/>
            <person name="Nguyen N.H."/>
            <person name="Vilgalys R."/>
            <person name="Ruytinx J."/>
            <person name="Liao H.L."/>
            <person name="Branco S."/>
            <person name="Kuo A."/>
            <person name="LaButti K."/>
            <person name="Lipzen A."/>
            <person name="Andreopoulos W."/>
            <person name="Pangilinan J."/>
            <person name="Riley R."/>
            <person name="Hundley H."/>
            <person name="Na H."/>
            <person name="Barry K."/>
            <person name="Grigoriev I.V."/>
            <person name="Stajich J.E."/>
            <person name="Kennedy P.G."/>
        </authorList>
    </citation>
    <scope>NUCLEOTIDE SEQUENCE</scope>
    <source>
        <strain evidence="2">MN1</strain>
    </source>
</reference>
<dbReference type="OrthoDB" id="2682074at2759"/>
<accession>A0A9P7DRJ5</accession>
<evidence type="ECO:0000256" key="1">
    <source>
        <dbReference type="SAM" id="Coils"/>
    </source>
</evidence>
<protein>
    <submittedName>
        <fullName evidence="2">Uncharacterized protein</fullName>
    </submittedName>
</protein>
<proteinExistence type="predicted"/>